<dbReference type="PANTHER" id="PTHR46880">
    <property type="entry name" value="RAS-ASSOCIATING DOMAIN-CONTAINING PROTEIN"/>
    <property type="match status" value="1"/>
</dbReference>
<dbReference type="Proteomes" id="UP000515203">
    <property type="component" value="Unplaced"/>
</dbReference>
<dbReference type="RefSeq" id="XP_023568584.1">
    <property type="nucleotide sequence ID" value="XM_023712816.1"/>
</dbReference>
<dbReference type="GeneID" id="111816142"/>
<dbReference type="InParanoid" id="A0A6P6E8A7"/>
<name>A0A6P6E8A7_OCTDE</name>
<keyword evidence="1" id="KW-1185">Reference proteome</keyword>
<evidence type="ECO:0000313" key="1">
    <source>
        <dbReference type="Proteomes" id="UP000515203"/>
    </source>
</evidence>
<gene>
    <name evidence="2" type="primary">Znf862</name>
</gene>
<dbReference type="PANTHER" id="PTHR46880:SF3">
    <property type="entry name" value="ZINC FINGER PROTEIN 862"/>
    <property type="match status" value="1"/>
</dbReference>
<protein>
    <submittedName>
        <fullName evidence="2">Zinc finger protein 862</fullName>
    </submittedName>
</protein>
<organism evidence="1 2">
    <name type="scientific">Octodon degus</name>
    <name type="common">Degu</name>
    <name type="synonym">Sciurus degus</name>
    <dbReference type="NCBI Taxonomy" id="10160"/>
    <lineage>
        <taxon>Eukaryota</taxon>
        <taxon>Metazoa</taxon>
        <taxon>Chordata</taxon>
        <taxon>Craniata</taxon>
        <taxon>Vertebrata</taxon>
        <taxon>Euteleostomi</taxon>
        <taxon>Mammalia</taxon>
        <taxon>Eutheria</taxon>
        <taxon>Euarchontoglires</taxon>
        <taxon>Glires</taxon>
        <taxon>Rodentia</taxon>
        <taxon>Hystricomorpha</taxon>
        <taxon>Octodontidae</taxon>
        <taxon>Octodon</taxon>
    </lineage>
</organism>
<accession>A0A6P6E8A7</accession>
<reference evidence="2" key="1">
    <citation type="submission" date="2025-08" db="UniProtKB">
        <authorList>
            <consortium name="RefSeq"/>
        </authorList>
    </citation>
    <scope>IDENTIFICATION</scope>
</reference>
<dbReference type="CTD" id="643641"/>
<dbReference type="OrthoDB" id="8551997at2759"/>
<sequence length="333" mass="37970">MANMEPLFSAAYSIVYDSRPLNDFEKMLQLLQSTGTMILGKYQNRTACTRFTRYISETLKKEILRDIRGSPCVSLLLDSCQDNSNQDCVGIYISYLKQLELKEPYIILGPLYSETVDGYFETIVAALDELDIPFRKPGWVVGLGTNGYTMLSCKGGLMEKFRETIPQLLPVCCVAHQLHMAMVEACGRIDLVKKCDRHIQTIFRFYQTSNKRLSELQESAVPLEQEIGWLKDLNAVHWVASKRRMLNTLLVCWPVPVWHLQMVAEAGGQVGLRAQGLLKLTKGFHLVKLCHFLLDFLSIYRPLAEVCQKEMVLIREVNAELARAYVGLETLRH</sequence>
<evidence type="ECO:0000313" key="2">
    <source>
        <dbReference type="RefSeq" id="XP_023568584.1"/>
    </source>
</evidence>
<dbReference type="AlphaFoldDB" id="A0A6P6E8A7"/>
<proteinExistence type="predicted"/>